<evidence type="ECO:0000256" key="7">
    <source>
        <dbReference type="ARBA" id="ARBA00022692"/>
    </source>
</evidence>
<feature type="region of interest" description="Disordered" evidence="16">
    <location>
        <begin position="47"/>
        <end position="149"/>
    </location>
</feature>
<evidence type="ECO:0000313" key="21">
    <source>
        <dbReference type="Proteomes" id="UP000567885"/>
    </source>
</evidence>
<feature type="transmembrane region" description="Helical" evidence="17">
    <location>
        <begin position="253"/>
        <end position="271"/>
    </location>
</feature>
<dbReference type="Gene3D" id="2.40.30.270">
    <property type="match status" value="1"/>
</dbReference>
<evidence type="ECO:0000256" key="10">
    <source>
        <dbReference type="ARBA" id="ARBA00022806"/>
    </source>
</evidence>
<keyword evidence="7 17" id="KW-0812">Transmembrane</keyword>
<dbReference type="AlphaFoldDB" id="A0A8H5WMX7"/>
<evidence type="ECO:0000256" key="13">
    <source>
        <dbReference type="ARBA" id="ARBA00023136"/>
    </source>
</evidence>
<keyword evidence="13 17" id="KW-0472">Membrane</keyword>
<dbReference type="PANTHER" id="PTHR43788">
    <property type="entry name" value="DNA2/NAM7 HELICASE FAMILY MEMBER"/>
    <property type="match status" value="1"/>
</dbReference>
<reference evidence="20 21" key="1">
    <citation type="submission" date="2020-05" db="EMBL/GenBank/DDBJ databases">
        <title>Identification and distribution of gene clusters putatively required for synthesis of sphingolipid metabolism inhibitors in phylogenetically diverse species of the filamentous fungus Fusarium.</title>
        <authorList>
            <person name="Kim H.-S."/>
            <person name="Busman M."/>
            <person name="Brown D.W."/>
            <person name="Divon H."/>
            <person name="Uhlig S."/>
            <person name="Proctor R.H."/>
        </authorList>
    </citation>
    <scope>NUCLEOTIDE SEQUENCE [LARGE SCALE GENOMIC DNA]</scope>
    <source>
        <strain evidence="20 21">NRRL 20693</strain>
    </source>
</reference>
<dbReference type="GO" id="GO:0005737">
    <property type="term" value="C:cytoplasm"/>
    <property type="evidence" value="ECO:0007669"/>
    <property type="project" value="UniProtKB-SubCell"/>
</dbReference>
<name>A0A8H5WMX7_FUSHE</name>
<dbReference type="GO" id="GO:0005634">
    <property type="term" value="C:nucleus"/>
    <property type="evidence" value="ECO:0007669"/>
    <property type="project" value="UniProtKB-SubCell"/>
</dbReference>
<dbReference type="GO" id="GO:0012505">
    <property type="term" value="C:endomembrane system"/>
    <property type="evidence" value="ECO:0007669"/>
    <property type="project" value="UniProtKB-SubCell"/>
</dbReference>
<feature type="compositionally biased region" description="Polar residues" evidence="16">
    <location>
        <begin position="91"/>
        <end position="106"/>
    </location>
</feature>
<keyword evidence="8" id="KW-0547">Nucleotide-binding</keyword>
<evidence type="ECO:0000256" key="5">
    <source>
        <dbReference type="ARBA" id="ARBA00012551"/>
    </source>
</evidence>
<dbReference type="CDD" id="cd18044">
    <property type="entry name" value="DEXXQc_SMUBP2"/>
    <property type="match status" value="1"/>
</dbReference>
<evidence type="ECO:0000313" key="20">
    <source>
        <dbReference type="EMBL" id="KAF5665776.1"/>
    </source>
</evidence>
<evidence type="ECO:0000259" key="18">
    <source>
        <dbReference type="SMART" id="SM00382"/>
    </source>
</evidence>
<dbReference type="GO" id="GO:0043139">
    <property type="term" value="F:5'-3' DNA helicase activity"/>
    <property type="evidence" value="ECO:0007669"/>
    <property type="project" value="TreeGrafter"/>
</dbReference>
<proteinExistence type="inferred from homology"/>
<dbReference type="GO" id="GO:0005524">
    <property type="term" value="F:ATP binding"/>
    <property type="evidence" value="ECO:0007669"/>
    <property type="project" value="UniProtKB-KW"/>
</dbReference>
<dbReference type="InterPro" id="IPR041677">
    <property type="entry name" value="DNA2/NAM7_AAA_11"/>
</dbReference>
<feature type="region of interest" description="Disordered" evidence="16">
    <location>
        <begin position="1"/>
        <end position="31"/>
    </location>
</feature>
<dbReference type="Proteomes" id="UP000567885">
    <property type="component" value="Unassembled WGS sequence"/>
</dbReference>
<comment type="catalytic activity">
    <reaction evidence="15">
        <text>ATP + H2O = ADP + phosphate + H(+)</text>
        <dbReference type="Rhea" id="RHEA:13065"/>
        <dbReference type="ChEBI" id="CHEBI:15377"/>
        <dbReference type="ChEBI" id="CHEBI:15378"/>
        <dbReference type="ChEBI" id="CHEBI:30616"/>
        <dbReference type="ChEBI" id="CHEBI:43474"/>
        <dbReference type="ChEBI" id="CHEBI:456216"/>
        <dbReference type="EC" id="3.6.4.12"/>
    </reaction>
    <physiologicalReaction direction="left-to-right" evidence="15">
        <dbReference type="Rhea" id="RHEA:13066"/>
    </physiologicalReaction>
</comment>
<feature type="domain" description="Helicase ATP-binding" evidence="19">
    <location>
        <begin position="482"/>
        <end position="712"/>
    </location>
</feature>
<dbReference type="InterPro" id="IPR003807">
    <property type="entry name" value="DUF202"/>
</dbReference>
<evidence type="ECO:0000256" key="16">
    <source>
        <dbReference type="SAM" id="MobiDB-lite"/>
    </source>
</evidence>
<dbReference type="Pfam" id="PF13086">
    <property type="entry name" value="AAA_11"/>
    <property type="match status" value="1"/>
</dbReference>
<evidence type="ECO:0000256" key="14">
    <source>
        <dbReference type="ARBA" id="ARBA00023242"/>
    </source>
</evidence>
<evidence type="ECO:0000256" key="12">
    <source>
        <dbReference type="ARBA" id="ARBA00022989"/>
    </source>
</evidence>
<dbReference type="EMBL" id="JAAGWQ010000117">
    <property type="protein sequence ID" value="KAF5665776.1"/>
    <property type="molecule type" value="Genomic_DNA"/>
</dbReference>
<organism evidence="20 21">
    <name type="scientific">Fusarium heterosporum</name>
    <dbReference type="NCBI Taxonomy" id="42747"/>
    <lineage>
        <taxon>Eukaryota</taxon>
        <taxon>Fungi</taxon>
        <taxon>Dikarya</taxon>
        <taxon>Ascomycota</taxon>
        <taxon>Pezizomycotina</taxon>
        <taxon>Sordariomycetes</taxon>
        <taxon>Hypocreomycetidae</taxon>
        <taxon>Hypocreales</taxon>
        <taxon>Nectriaceae</taxon>
        <taxon>Fusarium</taxon>
        <taxon>Fusarium heterosporum species complex</taxon>
    </lineage>
</organism>
<dbReference type="GO" id="GO:0003723">
    <property type="term" value="F:RNA binding"/>
    <property type="evidence" value="ECO:0007669"/>
    <property type="project" value="InterPro"/>
</dbReference>
<feature type="transmembrane region" description="Helical" evidence="17">
    <location>
        <begin position="212"/>
        <end position="232"/>
    </location>
</feature>
<keyword evidence="6" id="KW-0963">Cytoplasm</keyword>
<dbReference type="SMART" id="SM00487">
    <property type="entry name" value="DEXDc"/>
    <property type="match status" value="1"/>
</dbReference>
<feature type="compositionally biased region" description="Polar residues" evidence="16">
    <location>
        <begin position="114"/>
        <end position="139"/>
    </location>
</feature>
<comment type="subcellular location">
    <subcellularLocation>
        <location evidence="3">Cytoplasm</location>
    </subcellularLocation>
    <subcellularLocation>
        <location evidence="2">Endomembrane system</location>
        <topology evidence="2">Multi-pass membrane protein</topology>
    </subcellularLocation>
    <subcellularLocation>
        <location evidence="1">Nucleus</location>
    </subcellularLocation>
</comment>
<comment type="caution">
    <text evidence="20">The sequence shown here is derived from an EMBL/GenBank/DDBJ whole genome shotgun (WGS) entry which is preliminary data.</text>
</comment>
<gene>
    <name evidence="20" type="ORF">FHETE_6529</name>
</gene>
<keyword evidence="14" id="KW-0539">Nucleus</keyword>
<evidence type="ECO:0000256" key="9">
    <source>
        <dbReference type="ARBA" id="ARBA00022801"/>
    </source>
</evidence>
<dbReference type="SMART" id="SM00382">
    <property type="entry name" value="AAA"/>
    <property type="match status" value="1"/>
</dbReference>
<dbReference type="EC" id="3.6.4.12" evidence="5"/>
<feature type="region of interest" description="Disordered" evidence="16">
    <location>
        <begin position="793"/>
        <end position="825"/>
    </location>
</feature>
<dbReference type="PANTHER" id="PTHR43788:SF8">
    <property type="entry name" value="DNA-BINDING PROTEIN SMUBP-2"/>
    <property type="match status" value="1"/>
</dbReference>
<evidence type="ECO:0000256" key="11">
    <source>
        <dbReference type="ARBA" id="ARBA00022840"/>
    </source>
</evidence>
<dbReference type="InterPro" id="IPR027417">
    <property type="entry name" value="P-loop_NTPase"/>
</dbReference>
<dbReference type="Pfam" id="PF02656">
    <property type="entry name" value="DUF202"/>
    <property type="match status" value="1"/>
</dbReference>
<accession>A0A8H5WMX7</accession>
<sequence length="991" mass="108352">MAEIVPEADANIPARPSNAGFYMGGSGRQSSSNARIIEILESGRERAESMAAISPTNGSPRIARSPVLSPKSNPANENDADEATGFVSHTPPLNYNTLNGTSTATPTLGPHKPSSVSLRQRPSSQRNANNDNNTSNPETGRQAEPENGAQSWWRTQAEKFQSIELENKGSVARDHLAIGVGITQLFRLNTSLESGNHGDESSRRNAATLRHMGKPLGTTFIGISILILFLGYKRYFQSQHWVIQGKFPASRGTIMIVAFVALAIMAVSLVVRPSNMTSNIEPVDIPAFATTQLALLDQELQTEINETSTLISNHSPTALQRSGLALVNLVVSGQRTGLGGRTVLELSPDAATGSSDELPEHGLRTGDIVLVAEQPAGSAKKREVKDLEKKGARGVVTRVSRAWVAVAIDEGKEEVAFTGRVWAVKLADEVTYKRMNWTMEKLHKMSESEYSSFIRVLFGLSSPSPVAADLTKDENVGNLEWFDPTLNDSQKDAIRFSLASREVALIHGPPGTGKTHTLIELILQMSKRNQRILVCGPSNISVDNIVERLAPHKVPILRLGHPARLLPSVVDHSLDVLTQTSEAGAIVKDIRLEMDTKQASIKKTKSGKERKAIYNDLKELRKEFRERERRCVSTLIGGSKVVLATLHGAGGYQLRNEEFDVVIIDEASQALEAQCWVPLLSAKKVVCAGDHLQLPPTIKSINTKVKAPVKDGANVMKGATLEFTLFDRLLALHGPSIKRMLTTQYRMHESIMRFPSDELYDSKLIAADAVKQRLLKDLEYEVQDNEDTNEPVIFIDTQGGDFPEKNEEDDKDTPKKGKASLHGDSKSNDMEAALVQQHVKQLVDAGVRAEDIAVVTPYNAQLAILAPLKDKFPGIELGSVDGFQGREKEAVIVSLVRSNPEGDVGFLGEKRRLNGKVTFKGSHRSESGGPDTRDILADAGIVAMTRPKRSLTVIGDSETVQKGSSFLKRWMQHLEDNADLRYPDASNLMHN</sequence>
<evidence type="ECO:0000256" key="6">
    <source>
        <dbReference type="ARBA" id="ARBA00022490"/>
    </source>
</evidence>
<keyword evidence="21" id="KW-1185">Reference proteome</keyword>
<dbReference type="InterPro" id="IPR041679">
    <property type="entry name" value="DNA2/NAM7-like_C"/>
</dbReference>
<evidence type="ECO:0000256" key="4">
    <source>
        <dbReference type="ARBA" id="ARBA00007913"/>
    </source>
</evidence>
<dbReference type="Pfam" id="PF21138">
    <property type="entry name" value="SMUBP-2_HCS1_1B"/>
    <property type="match status" value="1"/>
</dbReference>
<dbReference type="GO" id="GO:0016787">
    <property type="term" value="F:hydrolase activity"/>
    <property type="evidence" value="ECO:0007669"/>
    <property type="project" value="UniProtKB-KW"/>
</dbReference>
<dbReference type="OrthoDB" id="6513042at2759"/>
<keyword evidence="9" id="KW-0378">Hydrolase</keyword>
<dbReference type="InterPro" id="IPR047187">
    <property type="entry name" value="SF1_C_Upf1"/>
</dbReference>
<dbReference type="Gene3D" id="3.40.50.300">
    <property type="entry name" value="P-loop containing nucleotide triphosphate hydrolases"/>
    <property type="match status" value="2"/>
</dbReference>
<evidence type="ECO:0000256" key="1">
    <source>
        <dbReference type="ARBA" id="ARBA00004123"/>
    </source>
</evidence>
<evidence type="ECO:0000256" key="3">
    <source>
        <dbReference type="ARBA" id="ARBA00004496"/>
    </source>
</evidence>
<dbReference type="SUPFAM" id="SSF52540">
    <property type="entry name" value="P-loop containing nucleoside triphosphate hydrolases"/>
    <property type="match status" value="1"/>
</dbReference>
<evidence type="ECO:0000256" key="8">
    <source>
        <dbReference type="ARBA" id="ARBA00022741"/>
    </source>
</evidence>
<keyword evidence="11" id="KW-0067">ATP-binding</keyword>
<evidence type="ECO:0000256" key="15">
    <source>
        <dbReference type="ARBA" id="ARBA00048432"/>
    </source>
</evidence>
<dbReference type="Pfam" id="PF13087">
    <property type="entry name" value="AAA_12"/>
    <property type="match status" value="1"/>
</dbReference>
<comment type="similarity">
    <text evidence="4">Belongs to the DNA2/NAM7 helicase family.</text>
</comment>
<dbReference type="CDD" id="cd18808">
    <property type="entry name" value="SF1_C_Upf1"/>
    <property type="match status" value="1"/>
</dbReference>
<keyword evidence="12 17" id="KW-1133">Transmembrane helix</keyword>
<feature type="domain" description="AAA+ ATPase" evidence="18">
    <location>
        <begin position="500"/>
        <end position="736"/>
    </location>
</feature>
<keyword evidence="10" id="KW-0347">Helicase</keyword>
<dbReference type="InterPro" id="IPR014001">
    <property type="entry name" value="Helicase_ATP-bd"/>
</dbReference>
<evidence type="ECO:0000256" key="2">
    <source>
        <dbReference type="ARBA" id="ARBA00004127"/>
    </source>
</evidence>
<dbReference type="InterPro" id="IPR050534">
    <property type="entry name" value="Coronavir_polyprotein_1ab"/>
</dbReference>
<dbReference type="InterPro" id="IPR048761">
    <property type="entry name" value="SMUBP-2_HCS1_1B"/>
</dbReference>
<protein>
    <recommendedName>
        <fullName evidence="5">DNA helicase</fullName>
        <ecNumber evidence="5">3.6.4.12</ecNumber>
    </recommendedName>
</protein>
<dbReference type="InterPro" id="IPR003593">
    <property type="entry name" value="AAA+_ATPase"/>
</dbReference>
<evidence type="ECO:0000259" key="19">
    <source>
        <dbReference type="SMART" id="SM00487"/>
    </source>
</evidence>
<evidence type="ECO:0000256" key="17">
    <source>
        <dbReference type="SAM" id="Phobius"/>
    </source>
</evidence>